<name>A0A8J3YMX5_9ACTN</name>
<evidence type="ECO:0000313" key="5">
    <source>
        <dbReference type="EMBL" id="GIJ48211.1"/>
    </source>
</evidence>
<keyword evidence="6" id="KW-1185">Reference proteome</keyword>
<feature type="transmembrane region" description="Helical" evidence="3">
    <location>
        <begin position="314"/>
        <end position="330"/>
    </location>
</feature>
<dbReference type="EMBL" id="BOPF01000019">
    <property type="protein sequence ID" value="GIJ48211.1"/>
    <property type="molecule type" value="Genomic_DNA"/>
</dbReference>
<evidence type="ECO:0000313" key="6">
    <source>
        <dbReference type="Proteomes" id="UP000619260"/>
    </source>
</evidence>
<keyword evidence="2" id="KW-0378">Hydrolase</keyword>
<dbReference type="AlphaFoldDB" id="A0A8J3YMX5"/>
<keyword evidence="3" id="KW-1133">Transmembrane helix</keyword>
<dbReference type="InterPro" id="IPR022742">
    <property type="entry name" value="Hydrolase_4"/>
</dbReference>
<sequence>MTHSAATGQNRIRRTARRDATLVALLLILAGAFGLARAGDGLRSTSATVDGIPLEVVRAADTPGKKPAVVVAHGYAGSGQLMRPFADTLARRGYVVVLPDLAGHAGNTKRLSGVEAFDRDLIDVVRYTRGRADVDPDRVALLGHSLGASAVTRVGAADQGIAATVAISMGDDGAARQRPGPRKLLLLMGAFEPGLRGVAERADAGRVVPVPFTEHVSVLYADRTHHEAARWLDDALGHTAAKPVIEAKRRVAAGGTVLAGAVLLMLVGVSLLRPSARPADALLPRRLPWLLAAPLAGIVGGVLCSRLLPSGVTGYLIGYTAFAGLVLAAIRRPLLGGTASGAGLAVVSGAAVVLPVHAGLTSMTPHGAHVWLVALLFLAVAFLLSGVHAVVPPPWGGAVLAAVCLPLPVAAVVGLAPGFLLIVTPLIAILCAVHLASAAVAWRTGIGVRHTVLAGALAVAWPVAAALPLT</sequence>
<comment type="similarity">
    <text evidence="1">Belongs to the AB hydrolase superfamily.</text>
</comment>
<gene>
    <name evidence="5" type="ORF">Val02_50970</name>
</gene>
<keyword evidence="3" id="KW-0812">Transmembrane</keyword>
<organism evidence="5 6">
    <name type="scientific">Virgisporangium aliadipatigenens</name>
    <dbReference type="NCBI Taxonomy" id="741659"/>
    <lineage>
        <taxon>Bacteria</taxon>
        <taxon>Bacillati</taxon>
        <taxon>Actinomycetota</taxon>
        <taxon>Actinomycetes</taxon>
        <taxon>Micromonosporales</taxon>
        <taxon>Micromonosporaceae</taxon>
        <taxon>Virgisporangium</taxon>
    </lineage>
</organism>
<feature type="transmembrane region" description="Helical" evidence="3">
    <location>
        <begin position="342"/>
        <end position="362"/>
    </location>
</feature>
<feature type="transmembrane region" description="Helical" evidence="3">
    <location>
        <begin position="287"/>
        <end position="308"/>
    </location>
</feature>
<keyword evidence="3" id="KW-0472">Membrane</keyword>
<dbReference type="Proteomes" id="UP000619260">
    <property type="component" value="Unassembled WGS sequence"/>
</dbReference>
<feature type="transmembrane region" description="Helical" evidence="3">
    <location>
        <begin position="368"/>
        <end position="391"/>
    </location>
</feature>
<dbReference type="Gene3D" id="3.40.50.1820">
    <property type="entry name" value="alpha/beta hydrolase"/>
    <property type="match status" value="1"/>
</dbReference>
<dbReference type="GO" id="GO:0052689">
    <property type="term" value="F:carboxylic ester hydrolase activity"/>
    <property type="evidence" value="ECO:0007669"/>
    <property type="project" value="UniProtKB-ARBA"/>
</dbReference>
<comment type="caution">
    <text evidence="5">The sequence shown here is derived from an EMBL/GenBank/DDBJ whole genome shotgun (WGS) entry which is preliminary data.</text>
</comment>
<feature type="domain" description="Serine aminopeptidase S33" evidence="4">
    <location>
        <begin position="66"/>
        <end position="168"/>
    </location>
</feature>
<dbReference type="InterPro" id="IPR050261">
    <property type="entry name" value="FrsA_esterase"/>
</dbReference>
<proteinExistence type="inferred from homology"/>
<dbReference type="SUPFAM" id="SSF53474">
    <property type="entry name" value="alpha/beta-Hydrolases"/>
    <property type="match status" value="1"/>
</dbReference>
<feature type="transmembrane region" description="Helical" evidence="3">
    <location>
        <begin position="451"/>
        <end position="469"/>
    </location>
</feature>
<reference evidence="5" key="1">
    <citation type="submission" date="2021-01" db="EMBL/GenBank/DDBJ databases">
        <title>Whole genome shotgun sequence of Virgisporangium aliadipatigenens NBRC 105644.</title>
        <authorList>
            <person name="Komaki H."/>
            <person name="Tamura T."/>
        </authorList>
    </citation>
    <scope>NUCLEOTIDE SEQUENCE</scope>
    <source>
        <strain evidence="5">NBRC 105644</strain>
    </source>
</reference>
<evidence type="ECO:0000256" key="3">
    <source>
        <dbReference type="SAM" id="Phobius"/>
    </source>
</evidence>
<dbReference type="InterPro" id="IPR029058">
    <property type="entry name" value="AB_hydrolase_fold"/>
</dbReference>
<dbReference type="PANTHER" id="PTHR22946:SF9">
    <property type="entry name" value="POLYKETIDE TRANSFERASE AF380"/>
    <property type="match status" value="1"/>
</dbReference>
<dbReference type="RefSeq" id="WP_203901701.1">
    <property type="nucleotide sequence ID" value="NZ_BOPF01000019.1"/>
</dbReference>
<accession>A0A8J3YMX5</accession>
<evidence type="ECO:0000256" key="2">
    <source>
        <dbReference type="ARBA" id="ARBA00022801"/>
    </source>
</evidence>
<feature type="transmembrane region" description="Helical" evidence="3">
    <location>
        <begin position="422"/>
        <end position="442"/>
    </location>
</feature>
<evidence type="ECO:0000256" key="1">
    <source>
        <dbReference type="ARBA" id="ARBA00008645"/>
    </source>
</evidence>
<evidence type="ECO:0000259" key="4">
    <source>
        <dbReference type="Pfam" id="PF12146"/>
    </source>
</evidence>
<protein>
    <recommendedName>
        <fullName evidence="4">Serine aminopeptidase S33 domain-containing protein</fullName>
    </recommendedName>
</protein>
<feature type="transmembrane region" description="Helical" evidence="3">
    <location>
        <begin position="251"/>
        <end position="275"/>
    </location>
</feature>
<dbReference type="Pfam" id="PF12146">
    <property type="entry name" value="Hydrolase_4"/>
    <property type="match status" value="1"/>
</dbReference>
<dbReference type="PANTHER" id="PTHR22946">
    <property type="entry name" value="DIENELACTONE HYDROLASE DOMAIN-CONTAINING PROTEIN-RELATED"/>
    <property type="match status" value="1"/>
</dbReference>